<dbReference type="GO" id="GO:0019290">
    <property type="term" value="P:siderophore biosynthetic process"/>
    <property type="evidence" value="ECO:0007669"/>
    <property type="project" value="TreeGrafter"/>
</dbReference>
<gene>
    <name evidence="2" type="ORF">GTGU_03320</name>
</gene>
<dbReference type="GO" id="GO:0005829">
    <property type="term" value="C:cytosol"/>
    <property type="evidence" value="ECO:0007669"/>
    <property type="project" value="TreeGrafter"/>
</dbReference>
<accession>A0A085A0S8</accession>
<dbReference type="EMBL" id="JMTB01000099">
    <property type="protein sequence ID" value="KFC03823.1"/>
    <property type="molecule type" value="Genomic_DNA"/>
</dbReference>
<dbReference type="PANTHER" id="PTHR38444:SF1">
    <property type="entry name" value="ENTEROBACTIN BIOSYNTHESIS PROTEIN YBDZ"/>
    <property type="match status" value="1"/>
</dbReference>
<protein>
    <submittedName>
        <fullName evidence="2">Putative YbdZ family protein</fullName>
    </submittedName>
</protein>
<evidence type="ECO:0000313" key="3">
    <source>
        <dbReference type="Proteomes" id="UP000028630"/>
    </source>
</evidence>
<proteinExistence type="predicted"/>
<dbReference type="AlphaFoldDB" id="A0A085A0S8"/>
<comment type="caution">
    <text evidence="2">The sequence shown here is derived from an EMBL/GenBank/DDBJ whole genome shotgun (WGS) entry which is preliminary data.</text>
</comment>
<dbReference type="Gene3D" id="3.90.820.10">
    <property type="entry name" value="Structural Genomics, Unknown Function 30-nov-00 1gh9 Mol_id"/>
    <property type="match status" value="1"/>
</dbReference>
<dbReference type="Proteomes" id="UP000028630">
    <property type="component" value="Unassembled WGS sequence"/>
</dbReference>
<dbReference type="SMART" id="SM00923">
    <property type="entry name" value="MbtH"/>
    <property type="match status" value="1"/>
</dbReference>
<dbReference type="InterPro" id="IPR005153">
    <property type="entry name" value="MbtH-like_dom"/>
</dbReference>
<dbReference type="RefSeq" id="WP_038159392.1">
    <property type="nucleotide sequence ID" value="NZ_JMTB01000099.1"/>
</dbReference>
<dbReference type="InterPro" id="IPR037407">
    <property type="entry name" value="MLP_fam"/>
</dbReference>
<evidence type="ECO:0000259" key="1">
    <source>
        <dbReference type="SMART" id="SM00923"/>
    </source>
</evidence>
<evidence type="ECO:0000313" key="2">
    <source>
        <dbReference type="EMBL" id="KFC03823.1"/>
    </source>
</evidence>
<dbReference type="eggNOG" id="COG3251">
    <property type="taxonomic scope" value="Bacteria"/>
</dbReference>
<feature type="domain" description="MbtH-like" evidence="1">
    <location>
        <begin position="5"/>
        <end position="55"/>
    </location>
</feature>
<keyword evidence="3" id="KW-1185">Reference proteome</keyword>
<dbReference type="SUPFAM" id="SSF160582">
    <property type="entry name" value="MbtH-like"/>
    <property type="match status" value="1"/>
</dbReference>
<dbReference type="PANTHER" id="PTHR38444">
    <property type="entry name" value="ENTEROBACTIN BIOSYNTHESIS PROTEIN YBDZ"/>
    <property type="match status" value="1"/>
</dbReference>
<reference evidence="3" key="1">
    <citation type="submission" date="2014-05" db="EMBL/GenBank/DDBJ databases">
        <title>ATOL: Assembling a taxonomically balanced genome-scale reconstruction of the evolutionary history of the Enterobacteriaceae.</title>
        <authorList>
            <person name="Plunkett G. III"/>
            <person name="Neeno-Eckwall E.C."/>
            <person name="Glasner J.D."/>
            <person name="Perna N.T."/>
        </authorList>
    </citation>
    <scope>NUCLEOTIDE SEQUENCE [LARGE SCALE GENOMIC DNA]</scope>
    <source>
        <strain evidence="3">ATCC 49490</strain>
    </source>
</reference>
<dbReference type="InterPro" id="IPR038020">
    <property type="entry name" value="MbtH-like_sf"/>
</dbReference>
<name>A0A085A0S8_9ENTR</name>
<organism evidence="2 3">
    <name type="scientific">Trabulsiella guamensis ATCC 49490</name>
    <dbReference type="NCBI Taxonomy" id="1005994"/>
    <lineage>
        <taxon>Bacteria</taxon>
        <taxon>Pseudomonadati</taxon>
        <taxon>Pseudomonadota</taxon>
        <taxon>Gammaproteobacteria</taxon>
        <taxon>Enterobacterales</taxon>
        <taxon>Enterobacteriaceae</taxon>
        <taxon>Trabulsiella</taxon>
    </lineage>
</organism>
<dbReference type="OrthoDB" id="7584480at2"/>
<sequence length="73" mass="8322">MQGTNPFDDPQGQFYILRNAQQQYCLWPQQCAIPVGWLAVCEPQSAEQCNAWLTARVTMLNPAHYSTPGRDHE</sequence>
<dbReference type="Pfam" id="PF03621">
    <property type="entry name" value="MbtH"/>
    <property type="match status" value="1"/>
</dbReference>